<dbReference type="EMBL" id="PYVG01000011">
    <property type="protein sequence ID" value="PTB89562.1"/>
    <property type="molecule type" value="Genomic_DNA"/>
</dbReference>
<dbReference type="EMBL" id="PYVN01000021">
    <property type="protein sequence ID" value="PTB86348.1"/>
    <property type="molecule type" value="Genomic_DNA"/>
</dbReference>
<accession>A0A2T4D6W6</accession>
<dbReference type="AlphaFoldDB" id="A0A2T4D6W6"/>
<evidence type="ECO:0000313" key="1">
    <source>
        <dbReference type="EMBL" id="PTB86348.1"/>
    </source>
</evidence>
<sequence length="109" mass="12499">MIPSREDLNEKFGFFLDDDSYAALTTASPHFRANLLRDDIAVLCCDSTFEEYLRPSSIVYVKKLLIFYIELLNIQEQALLQLKPPSEKPDKPIPLHLIRDNTRSSVGDN</sequence>
<organism evidence="1">
    <name type="scientific">Pseudidiomarina aestuarii</name>
    <dbReference type="NCBI Taxonomy" id="624146"/>
    <lineage>
        <taxon>Bacteria</taxon>
        <taxon>Pseudomonadati</taxon>
        <taxon>Pseudomonadota</taxon>
        <taxon>Gammaproteobacteria</taxon>
        <taxon>Alteromonadales</taxon>
        <taxon>Idiomarinaceae</taxon>
        <taxon>Pseudidiomarina</taxon>
    </lineage>
</organism>
<dbReference type="Proteomes" id="UP000241514">
    <property type="component" value="Unassembled WGS sequence"/>
</dbReference>
<gene>
    <name evidence="2" type="ORF">C9928_03090</name>
    <name evidence="3" type="ORF">C9928_03100</name>
    <name evidence="1" type="ORF">C9940_02775</name>
</gene>
<evidence type="ECO:0000313" key="2">
    <source>
        <dbReference type="EMBL" id="PTB89560.1"/>
    </source>
</evidence>
<name>A0A2T4D6W6_9GAMM</name>
<reference evidence="1 4" key="1">
    <citation type="submission" date="2018-03" db="EMBL/GenBank/DDBJ databases">
        <title>Cross-interface Injection: A General Nanoliter Liquid Handling Method Applied to Single Cells Genome Amplification Automated Nanoliter Liquid Handling Applied to Single Cell Multiple Displacement Amplification.</title>
        <authorList>
            <person name="Yun J."/>
            <person name="Xu P."/>
            <person name="Xu J."/>
            <person name="Dai X."/>
            <person name="Wang Y."/>
            <person name="Zheng X."/>
            <person name="Cao C."/>
            <person name="Yi Q."/>
            <person name="Zhu Y."/>
            <person name="Wang L."/>
            <person name="Dong Z."/>
            <person name="Huang Y."/>
            <person name="Huang L."/>
            <person name="Du W."/>
        </authorList>
    </citation>
    <scope>NUCLEOTIDE SEQUENCE [LARGE SCALE GENOMIC DNA]</scope>
    <source>
        <strain evidence="2 4">A9-4</strain>
        <strain evidence="1">Z-D3-2</strain>
    </source>
</reference>
<comment type="caution">
    <text evidence="1">The sequence shown here is derived from an EMBL/GenBank/DDBJ whole genome shotgun (WGS) entry which is preliminary data.</text>
</comment>
<dbReference type="EMBL" id="PYVG01000011">
    <property type="protein sequence ID" value="PTB89560.1"/>
    <property type="molecule type" value="Genomic_DNA"/>
</dbReference>
<evidence type="ECO:0000313" key="3">
    <source>
        <dbReference type="EMBL" id="PTB89562.1"/>
    </source>
</evidence>
<proteinExistence type="predicted"/>
<protein>
    <submittedName>
        <fullName evidence="1">Uncharacterized protein</fullName>
    </submittedName>
</protein>
<evidence type="ECO:0000313" key="4">
    <source>
        <dbReference type="Proteomes" id="UP000241514"/>
    </source>
</evidence>